<proteinExistence type="predicted"/>
<dbReference type="AlphaFoldDB" id="A0A0G4GJB4"/>
<feature type="compositionally biased region" description="Low complexity" evidence="1">
    <location>
        <begin position="166"/>
        <end position="180"/>
    </location>
</feature>
<organism evidence="2">
    <name type="scientific">Chromera velia CCMP2878</name>
    <dbReference type="NCBI Taxonomy" id="1169474"/>
    <lineage>
        <taxon>Eukaryota</taxon>
        <taxon>Sar</taxon>
        <taxon>Alveolata</taxon>
        <taxon>Colpodellida</taxon>
        <taxon>Chromeraceae</taxon>
        <taxon>Chromera</taxon>
    </lineage>
</organism>
<feature type="compositionally biased region" description="Polar residues" evidence="1">
    <location>
        <begin position="154"/>
        <end position="165"/>
    </location>
</feature>
<sequence>MTADGEVALTNLKAGVHARNKSAKQSQKQKTDKAPQKELPTPTRIPVREKPSTALVEKQASSPSLTQTERSEEVSQRRQSDTQTGPKGLNDRTPSFQQQEQQTTNDSNAGQSPLQESMTAANATKKKNDAPTPVPPPMDSQPPPPDHQSVQPSASTTDTGPSTQDEASSSTVSAFSESTEGQGTAEVEVVESSKGELNESDQRGGSDSAEGQGEGQSLSEVHEQRVEASADGEGEKEKESTEEGEEGQSSFVSSAEGFPSPSSSPRSSPPSPPTPQADASEAPESEAAPDDSSNDSHTESPSPSAEFERDAVSLEEEGAYPRQSSSFLSDPIPPALLQRVQDALVLIDRYERRKAYDEKWKRQTEAFRRAKRDASIAHAAVFAERRRQRNARVEAARQAAELMGARSHAEALRELSRRVAPVAASFNGLAGEVPHSPSPLAREVQRQLRGSADDISPHLLDSGRKSSIAWNAAGVIANPVEHWEANRPLLQTLMDADEVRSSPKTIPCLVALTPDPASSDESETMESHALAFGLPSPGSRAFFDRGPQVLEALEPDTADFSWIGGPRNWREFRWKALKESGVTTLLWRPFEMERKWRGLWPALSSRSSHWRLADDDDPMCRAIREPKVFQQALPRGMEVHPLDVWKANARVRQILHEALTMHGARTSCLWKKKRQVGGRDLSQKGSSMSLGDEEEEENFQKGEGEEVRTEKASVLAIRLDSLQNTDGNVFEFTARGFTRGPARSFSLKGDGQAEDEFEPRLGFIRPLWPSGPFTHLLFRPVDSEANRRVSEFFLASASEVMSWQRLRPGEAGDKWREECDEMKQRLESPLFVDPDILWVSGYFGLDIPWLYSRDAPSVSPSSEGKRSRTDLQSWRFLEIFMNSHQGEDNSLATEKPTQVGAEDEMADSQGGSSRPQPALGGLLVFCLILLPLIPSKGL</sequence>
<dbReference type="EMBL" id="CDMZ01001270">
    <property type="protein sequence ID" value="CEM29969.1"/>
    <property type="molecule type" value="Genomic_DNA"/>
</dbReference>
<feature type="compositionally biased region" description="Pro residues" evidence="1">
    <location>
        <begin position="132"/>
        <end position="146"/>
    </location>
</feature>
<feature type="compositionally biased region" description="Acidic residues" evidence="1">
    <location>
        <begin position="281"/>
        <end position="293"/>
    </location>
</feature>
<evidence type="ECO:0000313" key="2">
    <source>
        <dbReference type="EMBL" id="CEM29969.1"/>
    </source>
</evidence>
<reference evidence="2" key="1">
    <citation type="submission" date="2014-11" db="EMBL/GenBank/DDBJ databases">
        <authorList>
            <person name="Otto D Thomas"/>
            <person name="Naeem Raeece"/>
        </authorList>
    </citation>
    <scope>NUCLEOTIDE SEQUENCE</scope>
</reference>
<feature type="compositionally biased region" description="Basic and acidic residues" evidence="1">
    <location>
        <begin position="191"/>
        <end position="204"/>
    </location>
</feature>
<feature type="region of interest" description="Disordered" evidence="1">
    <location>
        <begin position="679"/>
        <end position="705"/>
    </location>
</feature>
<feature type="region of interest" description="Disordered" evidence="1">
    <location>
        <begin position="887"/>
        <end position="914"/>
    </location>
</feature>
<dbReference type="VEuPathDB" id="CryptoDB:Cvel_4786"/>
<feature type="compositionally biased region" description="Basic and acidic residues" evidence="1">
    <location>
        <begin position="69"/>
        <end position="80"/>
    </location>
</feature>
<evidence type="ECO:0000256" key="1">
    <source>
        <dbReference type="SAM" id="MobiDB-lite"/>
    </source>
</evidence>
<feature type="compositionally biased region" description="Polar residues" evidence="1">
    <location>
        <begin position="92"/>
        <end position="118"/>
    </location>
</feature>
<feature type="compositionally biased region" description="Basic and acidic residues" evidence="1">
    <location>
        <begin position="220"/>
        <end position="241"/>
    </location>
</feature>
<feature type="region of interest" description="Disordered" evidence="1">
    <location>
        <begin position="1"/>
        <end position="311"/>
    </location>
</feature>
<name>A0A0G4GJB4_9ALVE</name>
<gene>
    <name evidence="2" type="ORF">Cvel_4786.t1.CR2</name>
</gene>
<accession>A0A0G4GJB4</accession>
<protein>
    <submittedName>
        <fullName evidence="2">Uncharacterized protein</fullName>
    </submittedName>
</protein>
<feature type="compositionally biased region" description="Polar residues" evidence="1">
    <location>
        <begin position="59"/>
        <end position="68"/>
    </location>
</feature>
<feature type="compositionally biased region" description="Polar residues" evidence="1">
    <location>
        <begin position="887"/>
        <end position="896"/>
    </location>
</feature>